<keyword evidence="1" id="KW-0378">Hydrolase</keyword>
<feature type="domain" description="AB hydrolase-1" evidence="3">
    <location>
        <begin position="93"/>
        <end position="208"/>
    </location>
</feature>
<protein>
    <recommendedName>
        <fullName evidence="3">AB hydrolase-1 domain-containing protein</fullName>
    </recommendedName>
</protein>
<evidence type="ECO:0000313" key="5">
    <source>
        <dbReference type="Proteomes" id="UP001321473"/>
    </source>
</evidence>
<evidence type="ECO:0000256" key="1">
    <source>
        <dbReference type="ARBA" id="ARBA00022801"/>
    </source>
</evidence>
<organism evidence="4 5">
    <name type="scientific">Amblyomma americanum</name>
    <name type="common">Lone star tick</name>
    <dbReference type="NCBI Taxonomy" id="6943"/>
    <lineage>
        <taxon>Eukaryota</taxon>
        <taxon>Metazoa</taxon>
        <taxon>Ecdysozoa</taxon>
        <taxon>Arthropoda</taxon>
        <taxon>Chelicerata</taxon>
        <taxon>Arachnida</taxon>
        <taxon>Acari</taxon>
        <taxon>Parasitiformes</taxon>
        <taxon>Ixodida</taxon>
        <taxon>Ixodoidea</taxon>
        <taxon>Ixodidae</taxon>
        <taxon>Amblyomminae</taxon>
        <taxon>Amblyomma</taxon>
    </lineage>
</organism>
<dbReference type="Proteomes" id="UP001321473">
    <property type="component" value="Unassembled WGS sequence"/>
</dbReference>
<dbReference type="EMBL" id="JARKHS020025206">
    <property type="protein sequence ID" value="KAK8767664.1"/>
    <property type="molecule type" value="Genomic_DNA"/>
</dbReference>
<dbReference type="InterPro" id="IPR000639">
    <property type="entry name" value="Epox_hydrolase-like"/>
</dbReference>
<evidence type="ECO:0000259" key="3">
    <source>
        <dbReference type="Pfam" id="PF00561"/>
    </source>
</evidence>
<proteinExistence type="inferred from homology"/>
<evidence type="ECO:0000256" key="2">
    <source>
        <dbReference type="ARBA" id="ARBA00038334"/>
    </source>
</evidence>
<dbReference type="PRINTS" id="PR00412">
    <property type="entry name" value="EPOXHYDRLASE"/>
</dbReference>
<dbReference type="PRINTS" id="PR00111">
    <property type="entry name" value="ABHYDROLASE"/>
</dbReference>
<dbReference type="Pfam" id="PF00561">
    <property type="entry name" value="Abhydrolase_1"/>
    <property type="match status" value="1"/>
</dbReference>
<dbReference type="PANTHER" id="PTHR43329">
    <property type="entry name" value="EPOXIDE HYDROLASE"/>
    <property type="match status" value="1"/>
</dbReference>
<dbReference type="SUPFAM" id="SSF53474">
    <property type="entry name" value="alpha/beta-Hydrolases"/>
    <property type="match status" value="1"/>
</dbReference>
<comment type="similarity">
    <text evidence="2">Belongs to the AB hydrolase superfamily. Epoxide hydrolase family.</text>
</comment>
<sequence>MLRAWLMATTVLCVLRPACGRVIFLLFGACDLLWMCIRIGVAVCLKGRSVLEVRERLHEPECLRDPALGRHEFVTLEDGVTLHYVSAGERDRPLVLLLHGFPDSWYTWHKQIVELKKNFWVITPDMRGYGQSSKPHSIEAYQVSYLIEDIKGLLKSLGREKASLVGHDWGAVVSWCFANHYPHMVDRLVTINGGHPDAMKQQLESSLTQMVRSR</sequence>
<accession>A0AAQ4DYX4</accession>
<gene>
    <name evidence="4" type="ORF">V5799_005553</name>
</gene>
<dbReference type="InterPro" id="IPR000073">
    <property type="entry name" value="AB_hydrolase_1"/>
</dbReference>
<keyword evidence="5" id="KW-1185">Reference proteome</keyword>
<evidence type="ECO:0000313" key="4">
    <source>
        <dbReference type="EMBL" id="KAK8767664.1"/>
    </source>
</evidence>
<dbReference type="AlphaFoldDB" id="A0AAQ4DYX4"/>
<comment type="caution">
    <text evidence="4">The sequence shown here is derived from an EMBL/GenBank/DDBJ whole genome shotgun (WGS) entry which is preliminary data.</text>
</comment>
<dbReference type="Gene3D" id="3.40.50.1820">
    <property type="entry name" value="alpha/beta hydrolase"/>
    <property type="match status" value="1"/>
</dbReference>
<reference evidence="4 5" key="1">
    <citation type="journal article" date="2023" name="Arcadia Sci">
        <title>De novo assembly of a long-read Amblyomma americanum tick genome.</title>
        <authorList>
            <person name="Chou S."/>
            <person name="Poskanzer K.E."/>
            <person name="Rollins M."/>
            <person name="Thuy-Boun P.S."/>
        </authorList>
    </citation>
    <scope>NUCLEOTIDE SEQUENCE [LARGE SCALE GENOMIC DNA]</scope>
    <source>
        <strain evidence="4">F_SG_1</strain>
        <tissue evidence="4">Salivary glands</tissue>
    </source>
</reference>
<dbReference type="GO" id="GO:0004301">
    <property type="term" value="F:epoxide hydrolase activity"/>
    <property type="evidence" value="ECO:0007669"/>
    <property type="project" value="UniProtKB-ARBA"/>
</dbReference>
<dbReference type="InterPro" id="IPR029058">
    <property type="entry name" value="AB_hydrolase_fold"/>
</dbReference>
<name>A0AAQ4DYX4_AMBAM</name>